<dbReference type="InterPro" id="IPR029063">
    <property type="entry name" value="SAM-dependent_MTases_sf"/>
</dbReference>
<keyword evidence="2" id="KW-0489">Methyltransferase</keyword>
<protein>
    <submittedName>
        <fullName evidence="2">Methyltransferase type 11</fullName>
    </submittedName>
</protein>
<dbReference type="PANTHER" id="PTHR43591">
    <property type="entry name" value="METHYLTRANSFERASE"/>
    <property type="match status" value="1"/>
</dbReference>
<comment type="caution">
    <text evidence="2">The sequence shown here is derived from an EMBL/GenBank/DDBJ whole genome shotgun (WGS) entry which is preliminary data.</text>
</comment>
<dbReference type="GO" id="GO:0008757">
    <property type="term" value="F:S-adenosylmethionine-dependent methyltransferase activity"/>
    <property type="evidence" value="ECO:0007669"/>
    <property type="project" value="InterPro"/>
</dbReference>
<feature type="domain" description="Methyltransferase type 11" evidence="1">
    <location>
        <begin position="68"/>
        <end position="157"/>
    </location>
</feature>
<sequence length="266" mass="30225">MASPLQHQPKSVILEHGYINVYSELNPKEKRQLSYKRRYKKENPSWDETMVYLSHRFSELCGNDAVVLDAGCGNGNYIIDENRGNIAWAVGVDVSADYTSKNICLDDIKTADLGKLPFESDKFDMVTSLWVLEHLENPLRVFGEIHRVLKPGGVFMFATPNKSFLPLKIVHTIKLSRFNHLLNRTLFGRDKQDVFPAYYKANTIKDIAGLSQGLFDIDELKLNSDVSYTSFNEPSYLITKGLLKLPGGFSRLMQPHIIGVLRKRNA</sequence>
<dbReference type="InterPro" id="IPR013216">
    <property type="entry name" value="Methyltransf_11"/>
</dbReference>
<organism evidence="2 3">
    <name type="scientific">candidate division WWE3 bacterium GW2011_GWC1_41_7</name>
    <dbReference type="NCBI Taxonomy" id="1619119"/>
    <lineage>
        <taxon>Bacteria</taxon>
        <taxon>Katanobacteria</taxon>
    </lineage>
</organism>
<evidence type="ECO:0000259" key="1">
    <source>
        <dbReference type="Pfam" id="PF08241"/>
    </source>
</evidence>
<dbReference type="CDD" id="cd02440">
    <property type="entry name" value="AdoMet_MTases"/>
    <property type="match status" value="1"/>
</dbReference>
<reference evidence="2 3" key="1">
    <citation type="journal article" date="2015" name="Nature">
        <title>rRNA introns, odd ribosomes, and small enigmatic genomes across a large radiation of phyla.</title>
        <authorList>
            <person name="Brown C.T."/>
            <person name="Hug L.A."/>
            <person name="Thomas B.C."/>
            <person name="Sharon I."/>
            <person name="Castelle C.J."/>
            <person name="Singh A."/>
            <person name="Wilkins M.J."/>
            <person name="Williams K.H."/>
            <person name="Banfield J.F."/>
        </authorList>
    </citation>
    <scope>NUCLEOTIDE SEQUENCE [LARGE SCALE GENOMIC DNA]</scope>
</reference>
<name>A0A0G0X6X7_UNCKA</name>
<dbReference type="AlphaFoldDB" id="A0A0G0X6X7"/>
<evidence type="ECO:0000313" key="3">
    <source>
        <dbReference type="Proteomes" id="UP000034507"/>
    </source>
</evidence>
<gene>
    <name evidence="2" type="ORF">UU77_C0019G0003</name>
</gene>
<dbReference type="Gene3D" id="3.40.50.150">
    <property type="entry name" value="Vaccinia Virus protein VP39"/>
    <property type="match status" value="1"/>
</dbReference>
<evidence type="ECO:0000313" key="2">
    <source>
        <dbReference type="EMBL" id="KKS20695.1"/>
    </source>
</evidence>
<dbReference type="EMBL" id="LCBX01000019">
    <property type="protein sequence ID" value="KKS20695.1"/>
    <property type="molecule type" value="Genomic_DNA"/>
</dbReference>
<dbReference type="Pfam" id="PF08241">
    <property type="entry name" value="Methyltransf_11"/>
    <property type="match status" value="1"/>
</dbReference>
<dbReference type="GO" id="GO:0032259">
    <property type="term" value="P:methylation"/>
    <property type="evidence" value="ECO:0007669"/>
    <property type="project" value="UniProtKB-KW"/>
</dbReference>
<keyword evidence="2" id="KW-0808">Transferase</keyword>
<dbReference type="SUPFAM" id="SSF53335">
    <property type="entry name" value="S-adenosyl-L-methionine-dependent methyltransferases"/>
    <property type="match status" value="1"/>
</dbReference>
<proteinExistence type="predicted"/>
<dbReference type="Proteomes" id="UP000034507">
    <property type="component" value="Unassembled WGS sequence"/>
</dbReference>
<accession>A0A0G0X6X7</accession>
<dbReference type="PANTHER" id="PTHR43591:SF110">
    <property type="entry name" value="RHODANESE DOMAIN-CONTAINING PROTEIN"/>
    <property type="match status" value="1"/>
</dbReference>